<proteinExistence type="predicted"/>
<evidence type="ECO:0000313" key="1">
    <source>
        <dbReference type="EMBL" id="BDZ42589.1"/>
    </source>
</evidence>
<dbReference type="Proteomes" id="UP001321475">
    <property type="component" value="Chromosome"/>
</dbReference>
<dbReference type="RefSeq" id="WP_286217052.1">
    <property type="nucleotide sequence ID" value="NZ_AP027729.1"/>
</dbReference>
<organism evidence="1 2">
    <name type="scientific">Paraoerskovia sediminicola</name>
    <dbReference type="NCBI Taxonomy" id="1138587"/>
    <lineage>
        <taxon>Bacteria</taxon>
        <taxon>Bacillati</taxon>
        <taxon>Actinomycetota</taxon>
        <taxon>Actinomycetes</taxon>
        <taxon>Micrococcales</taxon>
        <taxon>Cellulomonadaceae</taxon>
        <taxon>Paraoerskovia</taxon>
    </lineage>
</organism>
<sequence length="243" mass="25794">MLEGIGTAGGRAGASPRIGRVLVELDAVRRPLPGSDGVAVFVDVYREVTARVAVRVTDGTFRDPAFVEELDVVFAELFLDVPRALDAGRPPGAAWAPLVDRRSTPGIWPVQHALAGMNAHINHDLALAVVSACESTGRTPGDPGLRDDYERVNDVLAEVVRPIRQGFLDQDVVRAAGDLSVAADLVSNFSIDAARDAAWASALVLWDLRGNPFVGDLARAALARTVGLVGRQLLVPAEMPAPR</sequence>
<reference evidence="2" key="1">
    <citation type="journal article" date="2019" name="Int. J. Syst. Evol. Microbiol.">
        <title>The Global Catalogue of Microorganisms (GCM) 10K type strain sequencing project: providing services to taxonomists for standard genome sequencing and annotation.</title>
        <authorList>
            <consortium name="The Broad Institute Genomics Platform"/>
            <consortium name="The Broad Institute Genome Sequencing Center for Infectious Disease"/>
            <person name="Wu L."/>
            <person name="Ma J."/>
        </authorList>
    </citation>
    <scope>NUCLEOTIDE SEQUENCE [LARGE SCALE GENOMIC DNA]</scope>
    <source>
        <strain evidence="2">NBRC 108565</strain>
    </source>
</reference>
<evidence type="ECO:0000313" key="2">
    <source>
        <dbReference type="Proteomes" id="UP001321475"/>
    </source>
</evidence>
<protein>
    <submittedName>
        <fullName evidence="1">Uncharacterized protein</fullName>
    </submittedName>
</protein>
<dbReference type="Pfam" id="PF19458">
    <property type="entry name" value="DUF5995"/>
    <property type="match status" value="1"/>
</dbReference>
<accession>A0ABN6XCI2</accession>
<dbReference type="EMBL" id="AP027729">
    <property type="protein sequence ID" value="BDZ42589.1"/>
    <property type="molecule type" value="Genomic_DNA"/>
</dbReference>
<dbReference type="InterPro" id="IPR046037">
    <property type="entry name" value="DUF5995"/>
</dbReference>
<keyword evidence="2" id="KW-1185">Reference proteome</keyword>
<name>A0ABN6XCI2_9CELL</name>
<gene>
    <name evidence="1" type="ORF">GCM10025865_18880</name>
</gene>